<sequence length="216" mass="25391">MEEAAPGITTTYIDVITKFKDLKRKYYTDRGCMISTIDDNFSKQFLEEHPNLLWEETYNAYTEAYVLTAKINVTIFEQPFVVYLHRPIKQIHRYEYEEFFGFGGHCEGFSFDRIIATYAERFDDNIDIEYLLMTGTLASGEGGEGGKCCTIDEKYIKNTLKLMVLGGYVKYWRAFNEFKEWFKERGFNVDFETDNTGTMTSFIFEEYEYVDATVKE</sequence>
<dbReference type="AlphaFoldDB" id="A0A6C0EX41"/>
<evidence type="ECO:0000313" key="1">
    <source>
        <dbReference type="EMBL" id="QHT33281.1"/>
    </source>
</evidence>
<protein>
    <submittedName>
        <fullName evidence="1">Uncharacterized protein</fullName>
    </submittedName>
</protein>
<organism evidence="1">
    <name type="scientific">viral metagenome</name>
    <dbReference type="NCBI Taxonomy" id="1070528"/>
    <lineage>
        <taxon>unclassified sequences</taxon>
        <taxon>metagenomes</taxon>
        <taxon>organismal metagenomes</taxon>
    </lineage>
</organism>
<reference evidence="1" key="1">
    <citation type="journal article" date="2020" name="Nature">
        <title>Giant virus diversity and host interactions through global metagenomics.</title>
        <authorList>
            <person name="Schulz F."/>
            <person name="Roux S."/>
            <person name="Paez-Espino D."/>
            <person name="Jungbluth S."/>
            <person name="Walsh D.A."/>
            <person name="Denef V.J."/>
            <person name="McMahon K.D."/>
            <person name="Konstantinidis K.T."/>
            <person name="Eloe-Fadrosh E.A."/>
            <person name="Kyrpides N.C."/>
            <person name="Woyke T."/>
        </authorList>
    </citation>
    <scope>NUCLEOTIDE SEQUENCE</scope>
    <source>
        <strain evidence="1">GVMAG-M-3300009161-34</strain>
    </source>
</reference>
<proteinExistence type="predicted"/>
<accession>A0A6C0EX41</accession>
<dbReference type="EMBL" id="MN738962">
    <property type="protein sequence ID" value="QHT33281.1"/>
    <property type="molecule type" value="Genomic_DNA"/>
</dbReference>
<name>A0A6C0EX41_9ZZZZ</name>